<comment type="similarity">
    <text evidence="2">Belongs to the thioredoxin family. DsbE subfamily.</text>
</comment>
<dbReference type="PANTHER" id="PTHR42852:SF6">
    <property type="entry name" value="THIOL:DISULFIDE INTERCHANGE PROTEIN DSBE"/>
    <property type="match status" value="1"/>
</dbReference>
<keyword evidence="3" id="KW-0201">Cytochrome c-type biogenesis</keyword>
<protein>
    <submittedName>
        <fullName evidence="7">Thiol:disulfide interchange protein DsbE</fullName>
    </submittedName>
</protein>
<evidence type="ECO:0000256" key="1">
    <source>
        <dbReference type="ARBA" id="ARBA00004196"/>
    </source>
</evidence>
<evidence type="ECO:0000256" key="5">
    <source>
        <dbReference type="ARBA" id="ARBA00023284"/>
    </source>
</evidence>
<evidence type="ECO:0000256" key="4">
    <source>
        <dbReference type="ARBA" id="ARBA00023157"/>
    </source>
</evidence>
<evidence type="ECO:0000313" key="7">
    <source>
        <dbReference type="EMBL" id="QEA06483.1"/>
    </source>
</evidence>
<dbReference type="EMBL" id="MN079146">
    <property type="protein sequence ID" value="QEA06483.1"/>
    <property type="molecule type" value="Genomic_DNA"/>
</dbReference>
<proteinExistence type="inferred from homology"/>
<dbReference type="InterPro" id="IPR013740">
    <property type="entry name" value="Redoxin"/>
</dbReference>
<dbReference type="Pfam" id="PF08534">
    <property type="entry name" value="Redoxin"/>
    <property type="match status" value="1"/>
</dbReference>
<dbReference type="SUPFAM" id="SSF52833">
    <property type="entry name" value="Thioredoxin-like"/>
    <property type="match status" value="1"/>
</dbReference>
<evidence type="ECO:0000259" key="6">
    <source>
        <dbReference type="PROSITE" id="PS51352"/>
    </source>
</evidence>
<gene>
    <name evidence="7" type="primary">dsbE_2</name>
    <name evidence="7" type="ORF">KBTEX_02822</name>
</gene>
<sequence>MRRTILPLAIFLAAAVLLGVGLWLDPSRVPSPLLGKAAPAFSAPRLFRPAETVTEGDLQGQVVAVNVFASWCTACREEHPFVAALAERIPVYGLNYKDTRGDARAWLARYGNAYRAVAFDPKGRVGLEWGVYGVPETYILDADGVIRHKHIGAIDARGLNEEILPLVSRLLGESA</sequence>
<dbReference type="PANTHER" id="PTHR42852">
    <property type="entry name" value="THIOL:DISULFIDE INTERCHANGE PROTEIN DSBE"/>
    <property type="match status" value="1"/>
</dbReference>
<dbReference type="InterPro" id="IPR013766">
    <property type="entry name" value="Thioredoxin_domain"/>
</dbReference>
<feature type="domain" description="Thioredoxin" evidence="6">
    <location>
        <begin position="32"/>
        <end position="172"/>
    </location>
</feature>
<dbReference type="GO" id="GO:0017004">
    <property type="term" value="P:cytochrome complex assembly"/>
    <property type="evidence" value="ECO:0007669"/>
    <property type="project" value="UniProtKB-KW"/>
</dbReference>
<dbReference type="PROSITE" id="PS51352">
    <property type="entry name" value="THIOREDOXIN_2"/>
    <property type="match status" value="1"/>
</dbReference>
<dbReference type="InterPro" id="IPR036249">
    <property type="entry name" value="Thioredoxin-like_sf"/>
</dbReference>
<dbReference type="InterPro" id="IPR050553">
    <property type="entry name" value="Thioredoxin_ResA/DsbE_sf"/>
</dbReference>
<dbReference type="NCBIfam" id="TIGR00385">
    <property type="entry name" value="dsbE"/>
    <property type="match status" value="1"/>
</dbReference>
<dbReference type="Gene3D" id="3.40.30.10">
    <property type="entry name" value="Glutaredoxin"/>
    <property type="match status" value="1"/>
</dbReference>
<comment type="subcellular location">
    <subcellularLocation>
        <location evidence="1">Cell envelope</location>
    </subcellularLocation>
</comment>
<organism evidence="7">
    <name type="scientific">uncultured organism</name>
    <dbReference type="NCBI Taxonomy" id="155900"/>
    <lineage>
        <taxon>unclassified sequences</taxon>
        <taxon>environmental samples</taxon>
    </lineage>
</organism>
<dbReference type="GO" id="GO:0015036">
    <property type="term" value="F:disulfide oxidoreductase activity"/>
    <property type="evidence" value="ECO:0007669"/>
    <property type="project" value="InterPro"/>
</dbReference>
<reference evidence="7" key="1">
    <citation type="submission" date="2019-06" db="EMBL/GenBank/DDBJ databases">
        <authorList>
            <person name="Murdoch R.W."/>
            <person name="Fathepure B."/>
        </authorList>
    </citation>
    <scope>NUCLEOTIDE SEQUENCE</scope>
</reference>
<evidence type="ECO:0000256" key="2">
    <source>
        <dbReference type="ARBA" id="ARBA00007758"/>
    </source>
</evidence>
<dbReference type="InterPro" id="IPR004799">
    <property type="entry name" value="Periplasmic_diS_OxRdtase_DsbE"/>
</dbReference>
<dbReference type="AlphaFoldDB" id="A0A5B8REL4"/>
<name>A0A5B8REL4_9ZZZZ</name>
<keyword evidence="5" id="KW-0676">Redox-active center</keyword>
<keyword evidence="4" id="KW-1015">Disulfide bond</keyword>
<evidence type="ECO:0000256" key="3">
    <source>
        <dbReference type="ARBA" id="ARBA00022748"/>
    </source>
</evidence>
<dbReference type="CDD" id="cd03010">
    <property type="entry name" value="TlpA_like_DsbE"/>
    <property type="match status" value="1"/>
</dbReference>
<accession>A0A5B8REL4</accession>